<reference evidence="2 3" key="1">
    <citation type="submission" date="2022-07" db="EMBL/GenBank/DDBJ databases">
        <title>Mucilaginibacter sp. JC4.</title>
        <authorList>
            <person name="Le V."/>
            <person name="Ko S.-R."/>
            <person name="Ahn C.-Y."/>
            <person name="Oh H.-M."/>
        </authorList>
    </citation>
    <scope>NUCLEOTIDE SEQUENCE [LARGE SCALE GENOMIC DNA]</scope>
    <source>
        <strain evidence="2 3">JC4</strain>
    </source>
</reference>
<feature type="signal peptide" evidence="1">
    <location>
        <begin position="1"/>
        <end position="23"/>
    </location>
</feature>
<dbReference type="EMBL" id="JANHOH010000001">
    <property type="protein sequence ID" value="MCQ6958457.1"/>
    <property type="molecule type" value="Genomic_DNA"/>
</dbReference>
<evidence type="ECO:0000313" key="3">
    <source>
        <dbReference type="Proteomes" id="UP001204376"/>
    </source>
</evidence>
<dbReference type="InterPro" id="IPR032710">
    <property type="entry name" value="NTF2-like_dom_sf"/>
</dbReference>
<keyword evidence="1" id="KW-0732">Signal</keyword>
<evidence type="ECO:0008006" key="4">
    <source>
        <dbReference type="Google" id="ProtNLM"/>
    </source>
</evidence>
<dbReference type="PROSITE" id="PS51257">
    <property type="entry name" value="PROKAR_LIPOPROTEIN"/>
    <property type="match status" value="1"/>
</dbReference>
<name>A0ABT1T1H0_9SPHI</name>
<evidence type="ECO:0000313" key="2">
    <source>
        <dbReference type="EMBL" id="MCQ6958457.1"/>
    </source>
</evidence>
<feature type="chain" id="PRO_5045484546" description="Nuclear transport factor 2 family protein" evidence="1">
    <location>
        <begin position="24"/>
        <end position="177"/>
    </location>
</feature>
<protein>
    <recommendedName>
        <fullName evidence="4">Nuclear transport factor 2 family protein</fullName>
    </recommendedName>
</protein>
<proteinExistence type="predicted"/>
<comment type="caution">
    <text evidence="2">The sequence shown here is derived from an EMBL/GenBank/DDBJ whole genome shotgun (WGS) entry which is preliminary data.</text>
</comment>
<evidence type="ECO:0000256" key="1">
    <source>
        <dbReference type="SAM" id="SignalP"/>
    </source>
</evidence>
<accession>A0ABT1T1H0</accession>
<dbReference type="SUPFAM" id="SSF54427">
    <property type="entry name" value="NTF2-like"/>
    <property type="match status" value="1"/>
</dbReference>
<dbReference type="RefSeq" id="WP_256538628.1">
    <property type="nucleotide sequence ID" value="NZ_JANHOH010000001.1"/>
</dbReference>
<keyword evidence="3" id="KW-1185">Reference proteome</keyword>
<sequence length="177" mass="20279">MKKIHLLLLAPLLIVACQSKPTADSSAEKSDTVLNLPYALKVDRKWEINPDQGNLQTALSAMKAFEKADSNAMKNILGDTVQVFYEGGEFKGKKSDFLQAVMHEAGMYKNLQISMDDWESVISKDKSEEWVSLWYKQKWQNEKGKTDSLQMYNDIQLKNGKLIKWVDYSRHYAPQAK</sequence>
<dbReference type="Proteomes" id="UP001204376">
    <property type="component" value="Unassembled WGS sequence"/>
</dbReference>
<organism evidence="2 3">
    <name type="scientific">Mucilaginibacter aquariorum</name>
    <dbReference type="NCBI Taxonomy" id="2967225"/>
    <lineage>
        <taxon>Bacteria</taxon>
        <taxon>Pseudomonadati</taxon>
        <taxon>Bacteroidota</taxon>
        <taxon>Sphingobacteriia</taxon>
        <taxon>Sphingobacteriales</taxon>
        <taxon>Sphingobacteriaceae</taxon>
        <taxon>Mucilaginibacter</taxon>
    </lineage>
</organism>
<gene>
    <name evidence="2" type="ORF">NPE20_10825</name>
</gene>